<dbReference type="Proteomes" id="UP000663419">
    <property type="component" value="Chromosome 3"/>
</dbReference>
<proteinExistence type="predicted"/>
<protein>
    <submittedName>
        <fullName evidence="1">Uncharacterized protein</fullName>
    </submittedName>
</protein>
<name>A0A8A1LIV0_AJEC8</name>
<evidence type="ECO:0000313" key="2">
    <source>
        <dbReference type="Proteomes" id="UP000663419"/>
    </source>
</evidence>
<evidence type="ECO:0000313" key="1">
    <source>
        <dbReference type="EMBL" id="QSS54298.1"/>
    </source>
</evidence>
<gene>
    <name evidence="1" type="ORF">I7I53_01801</name>
</gene>
<dbReference type="VEuPathDB" id="FungiDB:I7I53_01801"/>
<dbReference type="EMBL" id="CP069104">
    <property type="protein sequence ID" value="QSS54298.1"/>
    <property type="molecule type" value="Genomic_DNA"/>
</dbReference>
<accession>A0A8A1LIV0</accession>
<reference evidence="1" key="1">
    <citation type="submission" date="2021-01" db="EMBL/GenBank/DDBJ databases">
        <title>Chromosome-level genome assembly of a human fungal pathogen reveals clustering of transcriptionally co-regulated genes.</title>
        <authorList>
            <person name="Voorhies M."/>
            <person name="Cohen S."/>
            <person name="Shea T.P."/>
            <person name="Petrus S."/>
            <person name="Munoz J.F."/>
            <person name="Poplawski S."/>
            <person name="Goldman W.E."/>
            <person name="Michael T."/>
            <person name="Cuomo C.A."/>
            <person name="Sil A."/>
            <person name="Beyhan S."/>
        </authorList>
    </citation>
    <scope>NUCLEOTIDE SEQUENCE</scope>
    <source>
        <strain evidence="1">H88</strain>
    </source>
</reference>
<organism evidence="1 2">
    <name type="scientific">Ajellomyces capsulatus (strain H88)</name>
    <name type="common">Darling's disease fungus</name>
    <name type="synonym">Histoplasma capsulatum</name>
    <dbReference type="NCBI Taxonomy" id="544711"/>
    <lineage>
        <taxon>Eukaryota</taxon>
        <taxon>Fungi</taxon>
        <taxon>Dikarya</taxon>
        <taxon>Ascomycota</taxon>
        <taxon>Pezizomycotina</taxon>
        <taxon>Eurotiomycetes</taxon>
        <taxon>Eurotiomycetidae</taxon>
        <taxon>Onygenales</taxon>
        <taxon>Ajellomycetaceae</taxon>
        <taxon>Histoplasma</taxon>
    </lineage>
</organism>
<dbReference type="AlphaFoldDB" id="A0A8A1LIV0"/>
<sequence length="63" mass="7175">MANKIMGKADGHVQRQFSVPIAELGDKKMCQISSHSLAAFVLFRFSFKPFICSPRSLKYKIIR</sequence>